<feature type="chain" id="PRO_5015580352" evidence="1">
    <location>
        <begin position="17"/>
        <end position="73"/>
    </location>
</feature>
<protein>
    <submittedName>
        <fullName evidence="2">Uncharacterized protein</fullName>
    </submittedName>
</protein>
<accession>A0A2T0A620</accession>
<sequence>MYCCLSAILLTRLTLACQPDCGFGRPYSSDRLLCPCVRDSYADAANFSDLSAESGQATGAGYIMSGSCNETEQ</sequence>
<name>A0A2T0A620_RHOTO</name>
<keyword evidence="1" id="KW-0732">Signal</keyword>
<organism evidence="2 3">
    <name type="scientific">Rhodotorula toruloides</name>
    <name type="common">Yeast</name>
    <name type="synonym">Rhodosporidium toruloides</name>
    <dbReference type="NCBI Taxonomy" id="5286"/>
    <lineage>
        <taxon>Eukaryota</taxon>
        <taxon>Fungi</taxon>
        <taxon>Dikarya</taxon>
        <taxon>Basidiomycota</taxon>
        <taxon>Pucciniomycotina</taxon>
        <taxon>Microbotryomycetes</taxon>
        <taxon>Sporidiobolales</taxon>
        <taxon>Sporidiobolaceae</taxon>
        <taxon>Rhodotorula</taxon>
    </lineage>
</organism>
<feature type="signal peptide" evidence="1">
    <location>
        <begin position="1"/>
        <end position="16"/>
    </location>
</feature>
<dbReference type="AlphaFoldDB" id="A0A2T0A620"/>
<reference evidence="2 3" key="1">
    <citation type="journal article" date="2018" name="Elife">
        <title>Functional genomics of lipid metabolism in the oleaginous yeast Rhodosporidium toruloides.</title>
        <authorList>
            <person name="Coradetti S.T."/>
            <person name="Pinel D."/>
            <person name="Geiselman G."/>
            <person name="Ito M."/>
            <person name="Mondo S."/>
            <person name="Reilly M.C."/>
            <person name="Cheng Y.F."/>
            <person name="Bauer S."/>
            <person name="Grigoriev I."/>
            <person name="Gladden J.M."/>
            <person name="Simmons B.A."/>
            <person name="Brem R."/>
            <person name="Arkin A.P."/>
            <person name="Skerker J.M."/>
        </authorList>
    </citation>
    <scope>NUCLEOTIDE SEQUENCE [LARGE SCALE GENOMIC DNA]</scope>
    <source>
        <strain evidence="2 3">NBRC 0880</strain>
    </source>
</reference>
<proteinExistence type="predicted"/>
<dbReference type="EMBL" id="LCTV02000008">
    <property type="protein sequence ID" value="PRQ73467.1"/>
    <property type="molecule type" value="Genomic_DNA"/>
</dbReference>
<evidence type="ECO:0000256" key="1">
    <source>
        <dbReference type="SAM" id="SignalP"/>
    </source>
</evidence>
<comment type="caution">
    <text evidence="2">The sequence shown here is derived from an EMBL/GenBank/DDBJ whole genome shotgun (WGS) entry which is preliminary data.</text>
</comment>
<evidence type="ECO:0000313" key="3">
    <source>
        <dbReference type="Proteomes" id="UP000239560"/>
    </source>
</evidence>
<dbReference type="Proteomes" id="UP000239560">
    <property type="component" value="Unassembled WGS sequence"/>
</dbReference>
<gene>
    <name evidence="2" type="ORF">AAT19DRAFT_16220</name>
</gene>
<evidence type="ECO:0000313" key="2">
    <source>
        <dbReference type="EMBL" id="PRQ73467.1"/>
    </source>
</evidence>